<proteinExistence type="inferred from homology"/>
<dbReference type="Pfam" id="PF13898">
    <property type="entry name" value="MINDY-3_4_CD"/>
    <property type="match status" value="1"/>
</dbReference>
<feature type="compositionally biased region" description="Basic and acidic residues" evidence="2">
    <location>
        <begin position="219"/>
        <end position="232"/>
    </location>
</feature>
<sequence length="745" mass="81898">MVEFLLMLNCYCFTARVKPSKLLVHREALTHLVQYLVRLGRGNVSGKGCATLTKTVQSCYYGDGKAGTTDGLGGKRRRDCGIRRKRGEVGAAVDRDGEEQIWMGEHDDEELQRAFRMSLQPIPDAKRSKPRDNATLTSPPATPPSPTESAEAKDRRTQRELLAAAAEQRRTRSMARGGSSGFVDVSSSSQVDVVNEHRSPSKGASQVQERLQGQASVRELGEKSVRGKRRVEDERQQLPYRVAEQLHTMVFGTNMSKDVLAQWCNQGFRFSPDRETSLGLVQHEGGPCGVLAPIQALVLKYLLFVPENEADAQLFGQQDTIGSEGVYSDNANIPSSDSVEPSLVFSDSQRTRALVRAMGETLWKAGGKRKATLVVLDIPCFAAEDSYNEEEQDEIAAKALDGVALDSVEEFHRVVKVYTVTSIPALLLQLQSLLPAFRSRMGALLLLFSVLLSRGLDAIQSDRDDPDHPLVTPPFGHASQEIVNLLLCGQAVPNVFDGSMDLGGGMCLKGIPGSVEVGFLTLLESLNLCKVGQHLKRPKWPIWVVGSESHYTVLFALTTAVQDESDIEDREAAIRQAFDAQDQSGGGGFISLEALHQLLNDLQIDMPQDLFNNLCSSDIVVWNELWQALLQVDTSRGGLNDRSASSGKKHFELYHFNGIAKTVAAVGDVIHQRPRLTKLRVTVPPKWTPDTVLVEEYKTIQDSVPVIEGGVVKEEPPQHAPLVDCIRTRWQRASCNWSGDAPSIV</sequence>
<gene>
    <name evidence="4" type="ORF">R1sor_020033</name>
</gene>
<feature type="compositionally biased region" description="Low complexity" evidence="2">
    <location>
        <begin position="181"/>
        <end position="193"/>
    </location>
</feature>
<feature type="compositionally biased region" description="Polar residues" evidence="2">
    <location>
        <begin position="202"/>
        <end position="215"/>
    </location>
</feature>
<comment type="caution">
    <text evidence="4">The sequence shown here is derived from an EMBL/GenBank/DDBJ whole genome shotgun (WGS) entry which is preliminary data.</text>
</comment>
<feature type="compositionally biased region" description="Basic and acidic residues" evidence="2">
    <location>
        <begin position="150"/>
        <end position="159"/>
    </location>
</feature>
<dbReference type="EMBL" id="JBJQOH010000001">
    <property type="protein sequence ID" value="KAL3702011.1"/>
    <property type="molecule type" value="Genomic_DNA"/>
</dbReference>
<evidence type="ECO:0000313" key="5">
    <source>
        <dbReference type="Proteomes" id="UP001633002"/>
    </source>
</evidence>
<evidence type="ECO:0000313" key="4">
    <source>
        <dbReference type="EMBL" id="KAL3702011.1"/>
    </source>
</evidence>
<dbReference type="InterPro" id="IPR039785">
    <property type="entry name" value="MINY3/4"/>
</dbReference>
<dbReference type="PANTHER" id="PTHR12473:SF8">
    <property type="entry name" value="UBIQUITIN CARBOXYL-TERMINAL HYDROLASE MINDY-4-RELATED"/>
    <property type="match status" value="1"/>
</dbReference>
<organism evidence="4 5">
    <name type="scientific">Riccia sorocarpa</name>
    <dbReference type="NCBI Taxonomy" id="122646"/>
    <lineage>
        <taxon>Eukaryota</taxon>
        <taxon>Viridiplantae</taxon>
        <taxon>Streptophyta</taxon>
        <taxon>Embryophyta</taxon>
        <taxon>Marchantiophyta</taxon>
        <taxon>Marchantiopsida</taxon>
        <taxon>Marchantiidae</taxon>
        <taxon>Marchantiales</taxon>
        <taxon>Ricciaceae</taxon>
        <taxon>Riccia</taxon>
    </lineage>
</organism>
<dbReference type="GO" id="GO:0004843">
    <property type="term" value="F:cysteine-type deubiquitinase activity"/>
    <property type="evidence" value="ECO:0007669"/>
    <property type="project" value="UniProtKB-EC"/>
</dbReference>
<name>A0ABD3IIF2_9MARC</name>
<dbReference type="PANTHER" id="PTHR12473">
    <property type="entry name" value="UBIQUITIN CARBOXYL-TERMINAL HYDROLASE MINDY-4-RELATED"/>
    <property type="match status" value="1"/>
</dbReference>
<feature type="region of interest" description="Disordered" evidence="2">
    <location>
        <begin position="121"/>
        <end position="232"/>
    </location>
</feature>
<dbReference type="Proteomes" id="UP001633002">
    <property type="component" value="Unassembled WGS sequence"/>
</dbReference>
<comment type="similarity">
    <text evidence="1">Belongs to the MINDY deubiquitinase family. FAM188 subfamily.</text>
</comment>
<dbReference type="AlphaFoldDB" id="A0ABD3IIF2"/>
<reference evidence="4 5" key="1">
    <citation type="submission" date="2024-09" db="EMBL/GenBank/DDBJ databases">
        <title>Chromosome-scale assembly of Riccia sorocarpa.</title>
        <authorList>
            <person name="Paukszto L."/>
        </authorList>
    </citation>
    <scope>NUCLEOTIDE SEQUENCE [LARGE SCALE GENOMIC DNA]</scope>
    <source>
        <strain evidence="4">LP-2024</strain>
        <tissue evidence="4">Aerial parts of the thallus</tissue>
    </source>
</reference>
<keyword evidence="5" id="KW-1185">Reference proteome</keyword>
<evidence type="ECO:0000256" key="1">
    <source>
        <dbReference type="ARBA" id="ARBA00011074"/>
    </source>
</evidence>
<dbReference type="SMART" id="SM01174">
    <property type="entry name" value="DUF4205"/>
    <property type="match status" value="1"/>
</dbReference>
<dbReference type="InterPro" id="IPR025257">
    <property type="entry name" value="MINDY-3/4_CD"/>
</dbReference>
<evidence type="ECO:0000259" key="3">
    <source>
        <dbReference type="SMART" id="SM01174"/>
    </source>
</evidence>
<evidence type="ECO:0000256" key="2">
    <source>
        <dbReference type="SAM" id="MobiDB-lite"/>
    </source>
</evidence>
<feature type="domain" description="Deubiquitinating enzyme MINDY-3/4 conserved" evidence="3">
    <location>
        <begin position="247"/>
        <end position="624"/>
    </location>
</feature>
<accession>A0ABD3IIF2</accession>
<dbReference type="GO" id="GO:0006508">
    <property type="term" value="P:proteolysis"/>
    <property type="evidence" value="ECO:0007669"/>
    <property type="project" value="UniProtKB-KW"/>
</dbReference>
<protein>
    <recommendedName>
        <fullName evidence="3">Deubiquitinating enzyme MINDY-3/4 conserved domain-containing protein</fullName>
    </recommendedName>
</protein>